<dbReference type="Proteomes" id="UP000008064">
    <property type="component" value="Unassembled WGS sequence"/>
</dbReference>
<evidence type="ECO:0000313" key="7">
    <source>
        <dbReference type="EMBL" id="EGO20565.1"/>
    </source>
</evidence>
<dbReference type="Gene3D" id="1.10.600.10">
    <property type="entry name" value="Farnesyl Diphosphate Synthase"/>
    <property type="match status" value="1"/>
</dbReference>
<dbReference type="InterPro" id="IPR008949">
    <property type="entry name" value="Isoprenoid_synthase_dom_sf"/>
</dbReference>
<dbReference type="GeneID" id="18820888"/>
<dbReference type="PANTHER" id="PTHR35201">
    <property type="entry name" value="TERPENE SYNTHASE"/>
    <property type="match status" value="1"/>
</dbReference>
<gene>
    <name evidence="7" type="primary">cyc7</name>
    <name evidence="7" type="ORF">SERLADRAFT_476864</name>
</gene>
<evidence type="ECO:0000256" key="5">
    <source>
        <dbReference type="ARBA" id="ARBA00023239"/>
    </source>
</evidence>
<keyword evidence="5 6" id="KW-0456">Lyase</keyword>
<evidence type="ECO:0000256" key="6">
    <source>
        <dbReference type="RuleBase" id="RU366034"/>
    </source>
</evidence>
<dbReference type="InterPro" id="IPR034686">
    <property type="entry name" value="Terpene_cyclase-like_2"/>
</dbReference>
<dbReference type="KEGG" id="sla:SERLADRAFT_476864"/>
<keyword evidence="4 6" id="KW-0460">Magnesium</keyword>
<dbReference type="RefSeq" id="XP_007322531.1">
    <property type="nucleotide sequence ID" value="XM_007322469.1"/>
</dbReference>
<evidence type="ECO:0000256" key="4">
    <source>
        <dbReference type="ARBA" id="ARBA00022842"/>
    </source>
</evidence>
<dbReference type="OrthoDB" id="6486656at2759"/>
<comment type="similarity">
    <text evidence="2 6">Belongs to the terpene synthase family.</text>
</comment>
<proteinExistence type="inferred from homology"/>
<dbReference type="EMBL" id="GL945440">
    <property type="protein sequence ID" value="EGO20565.1"/>
    <property type="molecule type" value="Genomic_DNA"/>
</dbReference>
<dbReference type="Pfam" id="PF19086">
    <property type="entry name" value="Terpene_syn_C_2"/>
    <property type="match status" value="1"/>
</dbReference>
<dbReference type="GO" id="GO:0010333">
    <property type="term" value="F:terpene synthase activity"/>
    <property type="evidence" value="ECO:0007669"/>
    <property type="project" value="InterPro"/>
</dbReference>
<dbReference type="PANTHER" id="PTHR35201:SF4">
    <property type="entry name" value="BETA-PINACENE SYNTHASE-RELATED"/>
    <property type="match status" value="1"/>
</dbReference>
<dbReference type="GO" id="GO:0046872">
    <property type="term" value="F:metal ion binding"/>
    <property type="evidence" value="ECO:0007669"/>
    <property type="project" value="UniProtKB-KW"/>
</dbReference>
<dbReference type="HOGENOM" id="CLU_042538_5_0_1"/>
<dbReference type="SUPFAM" id="SSF48576">
    <property type="entry name" value="Terpenoid synthases"/>
    <property type="match status" value="1"/>
</dbReference>
<evidence type="ECO:0000256" key="3">
    <source>
        <dbReference type="ARBA" id="ARBA00022723"/>
    </source>
</evidence>
<sequence>MSTSHYNSERFRFPDTMSNWPWTRQISPFYESVKAESSAWVESFKPFDERTQKAFNRCDFSLAAALVYPHFDKERLRTCADVCNFIFVFDDYSDLEDENGVQYQRDIIMDALRNPFTPRAKGECILGEMARQMWARAVPTASSHCQERFIDTMDVYTKAVVQEAEDRRMDNIRGIEGYLHVRRGTVGVMPFFALIELNADICSHDKLMDDDRIRELEELATDMSILNQDMFSYIKERDDGHHAHNLVTNVMHDLKVDINGAMDWIDQRYSMLVQEFIDIMKEVLGESDVVEWYIWGIGNWVKATHTWCFESERYFGKHGLHIQKERWIDLYFRKE</sequence>
<evidence type="ECO:0000256" key="1">
    <source>
        <dbReference type="ARBA" id="ARBA00001946"/>
    </source>
</evidence>
<dbReference type="AlphaFoldDB" id="F8P807"/>
<dbReference type="GO" id="GO:0008299">
    <property type="term" value="P:isoprenoid biosynthetic process"/>
    <property type="evidence" value="ECO:0007669"/>
    <property type="project" value="UniProtKB-ARBA"/>
</dbReference>
<accession>F8P807</accession>
<dbReference type="EC" id="4.2.3.-" evidence="6"/>
<evidence type="ECO:0000256" key="2">
    <source>
        <dbReference type="ARBA" id="ARBA00006333"/>
    </source>
</evidence>
<organism>
    <name type="scientific">Serpula lacrymans var. lacrymans (strain S7.9)</name>
    <name type="common">Dry rot fungus</name>
    <dbReference type="NCBI Taxonomy" id="578457"/>
    <lineage>
        <taxon>Eukaryota</taxon>
        <taxon>Fungi</taxon>
        <taxon>Dikarya</taxon>
        <taxon>Basidiomycota</taxon>
        <taxon>Agaricomycotina</taxon>
        <taxon>Agaricomycetes</taxon>
        <taxon>Agaricomycetidae</taxon>
        <taxon>Boletales</taxon>
        <taxon>Coniophorineae</taxon>
        <taxon>Serpulaceae</taxon>
        <taxon>Serpula</taxon>
    </lineage>
</organism>
<keyword evidence="3 6" id="KW-0479">Metal-binding</keyword>
<reference evidence="7" key="1">
    <citation type="submission" date="2011-04" db="EMBL/GenBank/DDBJ databases">
        <title>Evolution of plant cell wall degrading machinery underlies the functional diversity of forest fungi.</title>
        <authorList>
            <consortium name="US DOE Joint Genome Institute (JGI-PGF)"/>
            <person name="Eastwood D.C."/>
            <person name="Floudas D."/>
            <person name="Binder M."/>
            <person name="Majcherczyk A."/>
            <person name="Schneider P."/>
            <person name="Aerts A."/>
            <person name="Asiegbu F.O."/>
            <person name="Baker S.E."/>
            <person name="Barry K."/>
            <person name="Bendiksby M."/>
            <person name="Blumentritt M."/>
            <person name="Coutinho P.M."/>
            <person name="Cullen D."/>
            <person name="Cullen D."/>
            <person name="Gathman A."/>
            <person name="Goodell B."/>
            <person name="Henrissat B."/>
            <person name="Ihrmark K."/>
            <person name="Kauserud H."/>
            <person name="Kohler A."/>
            <person name="LaButti K."/>
            <person name="Lapidus A."/>
            <person name="Lavin J.L."/>
            <person name="Lee Y.-H."/>
            <person name="Lindquist E."/>
            <person name="Lilly W."/>
            <person name="Lucas S."/>
            <person name="Morin E."/>
            <person name="Murat C."/>
            <person name="Oguiza J.A."/>
            <person name="Park J."/>
            <person name="Pisabarro A.G."/>
            <person name="Riley R."/>
            <person name="Rosling A."/>
            <person name="Salamov A."/>
            <person name="Schmidt O."/>
            <person name="Schmutz J."/>
            <person name="Skrede I."/>
            <person name="Stenlid J."/>
            <person name="Wiebenga A."/>
            <person name="Xie X."/>
            <person name="Kues U."/>
            <person name="Hibbett D.S."/>
            <person name="Hoffmeister D."/>
            <person name="Hogberg N."/>
            <person name="Martin F."/>
            <person name="Grigoriev I.V."/>
            <person name="Watkinson S.C."/>
        </authorList>
    </citation>
    <scope>NUCLEOTIDE SEQUENCE</scope>
    <source>
        <strain evidence="7">S7.9</strain>
    </source>
</reference>
<name>F8P807_SERL9</name>
<protein>
    <recommendedName>
        <fullName evidence="6">Terpene synthase</fullName>
        <ecNumber evidence="6">4.2.3.-</ecNumber>
    </recommendedName>
</protein>
<comment type="cofactor">
    <cofactor evidence="1 6">
        <name>Mg(2+)</name>
        <dbReference type="ChEBI" id="CHEBI:18420"/>
    </cofactor>
</comment>